<evidence type="ECO:0000313" key="2">
    <source>
        <dbReference type="Proteomes" id="UP001241377"/>
    </source>
</evidence>
<dbReference type="EMBL" id="JASBWR010000070">
    <property type="protein sequence ID" value="KAJ9099403.1"/>
    <property type="molecule type" value="Genomic_DNA"/>
</dbReference>
<organism evidence="1 2">
    <name type="scientific">Naganishia cerealis</name>
    <dbReference type="NCBI Taxonomy" id="610337"/>
    <lineage>
        <taxon>Eukaryota</taxon>
        <taxon>Fungi</taxon>
        <taxon>Dikarya</taxon>
        <taxon>Basidiomycota</taxon>
        <taxon>Agaricomycotina</taxon>
        <taxon>Tremellomycetes</taxon>
        <taxon>Filobasidiales</taxon>
        <taxon>Filobasidiaceae</taxon>
        <taxon>Naganishia</taxon>
    </lineage>
</organism>
<gene>
    <name evidence="1" type="ORF">QFC19_006015</name>
</gene>
<dbReference type="Proteomes" id="UP001241377">
    <property type="component" value="Unassembled WGS sequence"/>
</dbReference>
<sequence>MISLYTGAPTLTQLKVNPVSIRVPIMDNYDLVFFRQASPLLVVHSTANNTVVDTLNDAFSQYNLGSCVWDNSILKNRLLSLKYIIKFYHQQGVYDEFMTESDGHLVLSPFNPKSDLFPNGILSQKWFRKYYEKHPFAVVCIIEDNVELVQRLKEMKAVYTPSRIRLVVIIVGKKIDDERLNSIRVEVNISKADLYQLEDSANLQKDSETIVATITSTIKANASSFYSDIQHRIKQRHKKYYTLAESTDIDTKITLTPRFLETRNLIKEAIINEFISPHNMEPTLSTFETAYQNLIELLDENFPASIISELFDHDKELMLQLQNLIDTVAFHIVRGYLSVEKPVVALKKHTAHVVNVTEVLGSSRQKWLSSQYEWLAELMSTVPPSILNQTDAKQLKKTKNKLPTMPFFGGFQFFDGDYYDVYSHPGLIFMKAAGLLNDDSIHRAELLEQASSLFKSDSETISGAANKKPSTGFLQYLDWELAQTFEKLLPKGDKALQYYETCFSYSDRKSNWSNLDSALVTKLMREYELRNDTHKLVTTAIRAASMKGISKFSIHTKKIPMDSVVLANDYDVIKVDILCFKDLNSRSLSVFEPLGTQMSIKPLIDLAKLQDILNVDDKLSLTINSLSVNYQKIDGQGKGNMKKVVVTHAPSSNPDLCPMIPDLKDEDETLEGLVNLTMNSDTKLSKVVQVFQPCQRAGTYIVSSVDVQLVISDVNGSVKIIQDKLIIIDALQLRPEIWHHDWVYVTDKDSKVAKRIPIRLHHDPPYMARVTLLKPKVTVSTQPTNIKGIVLGEKVTIPFNISHEMIGENKINYGKVQLSAKVDIIGGLDGEKDFITTQVNWDNLKDDEYLSLDDLSAKNGSEEHKLNIALHTRPNGPSLDSKSYKMNISMQTWVKDSQPEATSEEDDAEIAVYDTALFVYPIINKPLRCGFSVFPRYRNEGTSDMPCPFVVLDGEEAQPTSMPIVTRLWQGSLRLAPVEDCFDGQLPEIVKTTFNIRTKNQEVNIEKLGDVEENGDTMSQLFTSRSKSGSHRNVLVSTSVVIEWKRPGQHERTNFFETEEWEIALPLSDPRVLLEIEEEDTQSVKLKYILENPTPRIFTFTTLLAPNETTDGTSWDVSDTRNTLPLEQPAFPVLPFNRHTMVYYCRCSNESETVDLPRFKVYDVHFKVFLPTLAVTRKARVVNKCLKWIKKSGTS</sequence>
<protein>
    <submittedName>
        <fullName evidence="1">Uncharacterized protein</fullName>
    </submittedName>
</protein>
<keyword evidence="2" id="KW-1185">Reference proteome</keyword>
<accession>A0ACC2VJS8</accession>
<comment type="caution">
    <text evidence="1">The sequence shown here is derived from an EMBL/GenBank/DDBJ whole genome shotgun (WGS) entry which is preliminary data.</text>
</comment>
<name>A0ACC2VJS8_9TREE</name>
<proteinExistence type="predicted"/>
<evidence type="ECO:0000313" key="1">
    <source>
        <dbReference type="EMBL" id="KAJ9099403.1"/>
    </source>
</evidence>
<reference evidence="1" key="1">
    <citation type="submission" date="2023-04" db="EMBL/GenBank/DDBJ databases">
        <title>Draft Genome sequencing of Naganishia species isolated from polar environments using Oxford Nanopore Technology.</title>
        <authorList>
            <person name="Leo P."/>
            <person name="Venkateswaran K."/>
        </authorList>
    </citation>
    <scope>NUCLEOTIDE SEQUENCE</scope>
    <source>
        <strain evidence="1">MNA-CCFEE 5261</strain>
    </source>
</reference>